<dbReference type="EMBL" id="MG670586">
    <property type="protein sequence ID" value="AUG84814.1"/>
    <property type="molecule type" value="Genomic_DNA"/>
</dbReference>
<dbReference type="GeneID" id="40098815"/>
<dbReference type="InterPro" id="IPR029432">
    <property type="entry name" value="Gp28/Gp37-like_dom"/>
</dbReference>
<dbReference type="RefSeq" id="YP_009622078.1">
    <property type="nucleotide sequence ID" value="NC_042099.1"/>
</dbReference>
<reference evidence="2 3" key="1">
    <citation type="submission" date="2017-12" db="EMBL/GenBank/DDBJ databases">
        <authorList>
            <person name="Tomczak R."/>
            <person name="Garlena R.A."/>
            <person name="Russell D.A."/>
            <person name="Pope W.H."/>
            <person name="Jacobs-Sera D."/>
            <person name="Hatfull G.F."/>
        </authorList>
    </citation>
    <scope>NUCLEOTIDE SEQUENCE [LARGE SCALE GENOMIC DNA]</scope>
</reference>
<dbReference type="OrthoDB" id="3439at10239"/>
<accession>A0A2H5BFQ6</accession>
<proteinExistence type="predicted"/>
<dbReference type="Proteomes" id="UP000241261">
    <property type="component" value="Segment"/>
</dbReference>
<keyword evidence="3" id="KW-1185">Reference proteome</keyword>
<protein>
    <submittedName>
        <fullName evidence="2">Minor tail protein</fullName>
    </submittedName>
</protein>
<evidence type="ECO:0000313" key="2">
    <source>
        <dbReference type="EMBL" id="AUG84814.1"/>
    </source>
</evidence>
<dbReference type="Pfam" id="PF14594">
    <property type="entry name" value="Sipho_Gp37"/>
    <property type="match status" value="1"/>
</dbReference>
<dbReference type="CDD" id="cd19958">
    <property type="entry name" value="pyocin_knob"/>
    <property type="match status" value="1"/>
</dbReference>
<dbReference type="KEGG" id="vg:40098815"/>
<sequence>MSETADFTIEVRDRDFLRVGQIAPEYTDIKFVDVHNGVGVWELKLPSEHPLLPSLTAKGSGIVVTEHWMEGAVHKYRVYSGRMRSARLSQDAADPAGTWVVSGVDDNVLGAATRVYPDPASPATAQTTGYWEQTGTAETVMKLAVQLNAGSTALVSRRYPWLTIAANALRGGTVSCSSRFDVLGDLLTSLGTAAGLGWEFRQVGAGVTFDVYEPADKRGEVRLDIRNGGLESNELGFTAPSATEVLVLGQGEGAARTVVPVTSPEAAAEAAAWGIRWESTKDQRQTDDPAELTQAGAEVIAEQGTTVNSLKVVPSDAPGMRLGRDWYRGDRVTVVVDGQETSAVVTQVATSISAAGVIRQVTVGDPVGFSFDAKIASKVASVEKRIGQVERLVGQGVAWGDIAGVNQRVADWNSAKEPGFYDALPGALNAPFAAEEFSGVVTLAPGGLVRQEVSTPLAGANSRLTWSRVFTPGSPGSWSAWARSDGLMVPTSVVGGTVDPLTGRVNLTVGSKAWSLNGVFVPEYRKYRVDYQYFTGDENGAWIRLRANGADEAYNGYVYSGIHHDSTGVAAAGGSTDRIGHPFRGAYGHAGYMNISEPMYVAGNQNQKRFEWHDFHSASPSSGGTVGGGWLGGRDTVGYDGFTISLSNQSMNGVQPGAHAWISVTALA</sequence>
<feature type="domain" description="Gp28/Gp37-like" evidence="1">
    <location>
        <begin position="8"/>
        <end position="365"/>
    </location>
</feature>
<organism evidence="2 3">
    <name type="scientific">Microbacterium phage Dismas</name>
    <dbReference type="NCBI Taxonomy" id="2065199"/>
    <lineage>
        <taxon>Viruses</taxon>
        <taxon>Duplodnaviria</taxon>
        <taxon>Heunggongvirae</taxon>
        <taxon>Uroviricota</taxon>
        <taxon>Caudoviricetes</taxon>
        <taxon>Dismasvirus</taxon>
        <taxon>Dismasvirus dismas</taxon>
    </lineage>
</organism>
<evidence type="ECO:0000259" key="1">
    <source>
        <dbReference type="Pfam" id="PF14594"/>
    </source>
</evidence>
<gene>
    <name evidence="2" type="primary">17</name>
    <name evidence="2" type="ORF">PBI_DISMAS_17</name>
</gene>
<name>A0A2H5BFQ6_9CAUD</name>
<evidence type="ECO:0000313" key="3">
    <source>
        <dbReference type="Proteomes" id="UP000241261"/>
    </source>
</evidence>